<comment type="caution">
    <text evidence="1">The sequence shown here is derived from an EMBL/GenBank/DDBJ whole genome shotgun (WGS) entry which is preliminary data.</text>
</comment>
<gene>
    <name evidence="1" type="ORF">FOZ63_007722</name>
</gene>
<dbReference type="InterPro" id="IPR011993">
    <property type="entry name" value="PH-like_dom_sf"/>
</dbReference>
<dbReference type="EMBL" id="JABANO010005260">
    <property type="protein sequence ID" value="KAF4753805.1"/>
    <property type="molecule type" value="Genomic_DNA"/>
</dbReference>
<dbReference type="AlphaFoldDB" id="A0A7J6U8Q9"/>
<protein>
    <submittedName>
        <fullName evidence="1">Uncharacterized protein</fullName>
    </submittedName>
</protein>
<sequence>TPSPPIDAVERERLEGVVGREPFLCSPRQSRLSNTEEIERLRIVWEDPTEKAKRHRMVQIADIVGVASTMPGRRFQSSKDGHHGRRVVEAGRRDDGFLAYTRRQDAEGTNTAHRWCISLVLREGSSRVALDLVLPNRNAFEVWVLGINELCEYSSRLKSLTRETFMLYKALSEDAGEEAPAGPTMSSFDHAGEQLPGGFMSLPELLKDQIRPLDQRSSAFLIKRTLSLDEVDALFDTIAVTRREGRR</sequence>
<name>A0A7J6U8Q9_PEROL</name>
<accession>A0A7J6U8Q9</accession>
<dbReference type="Gene3D" id="2.30.29.30">
    <property type="entry name" value="Pleckstrin-homology domain (PH domain)/Phosphotyrosine-binding domain (PTB)"/>
    <property type="match status" value="1"/>
</dbReference>
<feature type="non-terminal residue" evidence="1">
    <location>
        <position position="1"/>
    </location>
</feature>
<dbReference type="Proteomes" id="UP000553632">
    <property type="component" value="Unassembled WGS sequence"/>
</dbReference>
<evidence type="ECO:0000313" key="2">
    <source>
        <dbReference type="Proteomes" id="UP000553632"/>
    </source>
</evidence>
<reference evidence="1 2" key="1">
    <citation type="submission" date="2020-04" db="EMBL/GenBank/DDBJ databases">
        <title>Perkinsus olseni comparative genomics.</title>
        <authorList>
            <person name="Bogema D.R."/>
        </authorList>
    </citation>
    <scope>NUCLEOTIDE SEQUENCE [LARGE SCALE GENOMIC DNA]</scope>
    <source>
        <strain evidence="1 2">ATCC PRA-207</strain>
    </source>
</reference>
<evidence type="ECO:0000313" key="1">
    <source>
        <dbReference type="EMBL" id="KAF4753805.1"/>
    </source>
</evidence>
<organism evidence="1 2">
    <name type="scientific">Perkinsus olseni</name>
    <name type="common">Perkinsus atlanticus</name>
    <dbReference type="NCBI Taxonomy" id="32597"/>
    <lineage>
        <taxon>Eukaryota</taxon>
        <taxon>Sar</taxon>
        <taxon>Alveolata</taxon>
        <taxon>Perkinsozoa</taxon>
        <taxon>Perkinsea</taxon>
        <taxon>Perkinsida</taxon>
        <taxon>Perkinsidae</taxon>
        <taxon>Perkinsus</taxon>
    </lineage>
</organism>
<proteinExistence type="predicted"/>
<keyword evidence="2" id="KW-1185">Reference proteome</keyword>